<sequence length="478" mass="52633">MKRNNIFSIFILLVSIAAINTGCKKYFDQNENPNLVQNPPINAMLSTATQKAALNTQRFASFNNYYAQYLASPSANGATDTYQITDNTTQWNNAYYAMADLADMIGKAQAAGATEHLGVAQLLMAYTLGLVADTWGSAPYTDAFATSGSLTPKYDSEEALYQTSLNLINESINNLKLTTATIKLDATSDLIHAGVRADWLRTAYGIQARFLNKISKKSTYNAAAVLTAVDNSYLPATKEASMAVFSGVNPWAQVAINNAGNLLDGWLSENFVNHMNGTTYGLFDPRLAKITDKTVDGIYIGTRNGEGNRPNTGANTLRNENYVSLSSPLTNRTSPLYIFTYAELKFIEAEAAFRLGASGRTRAYQAYLAGIRSNMDRLQVLLADREAYVNSTTVSVGEANLTLALIFKEKYAASYLSPESWNDMRRFDYQYKNFRLPLGAVLPTFIRRVAYPASERSKNGSNVPAEVPLSTPLWWDKP</sequence>
<gene>
    <name evidence="1" type="ordered locus">Phep_2344</name>
</gene>
<dbReference type="Proteomes" id="UP000000852">
    <property type="component" value="Chromosome"/>
</dbReference>
<accession>C6XYR6</accession>
<dbReference type="EMBL" id="CP001681">
    <property type="protein sequence ID" value="ACU04548.1"/>
    <property type="molecule type" value="Genomic_DNA"/>
</dbReference>
<dbReference type="Pfam" id="PF12771">
    <property type="entry name" value="SusD-like_2"/>
    <property type="match status" value="1"/>
</dbReference>
<proteinExistence type="predicted"/>
<reference evidence="1 2" key="1">
    <citation type="journal article" date="2009" name="Stand. Genomic Sci.">
        <title>Complete genome sequence of Pedobacter heparinus type strain (HIM 762-3).</title>
        <authorList>
            <person name="Han C."/>
            <person name="Spring S."/>
            <person name="Lapidus A."/>
            <person name="Del Rio T.G."/>
            <person name="Tice H."/>
            <person name="Copeland A."/>
            <person name="Cheng J.F."/>
            <person name="Lucas S."/>
            <person name="Chen F."/>
            <person name="Nolan M."/>
            <person name="Bruce D."/>
            <person name="Goodwin L."/>
            <person name="Pitluck S."/>
            <person name="Ivanova N."/>
            <person name="Mavromatis K."/>
            <person name="Mikhailova N."/>
            <person name="Pati A."/>
            <person name="Chen A."/>
            <person name="Palaniappan K."/>
            <person name="Land M."/>
            <person name="Hauser L."/>
            <person name="Chang Y.J."/>
            <person name="Jeffries C.C."/>
            <person name="Saunders E."/>
            <person name="Chertkov O."/>
            <person name="Brettin T."/>
            <person name="Goker M."/>
            <person name="Rohde M."/>
            <person name="Bristow J."/>
            <person name="Eisen J.A."/>
            <person name="Markowitz V."/>
            <person name="Hugenholtz P."/>
            <person name="Kyrpides N.C."/>
            <person name="Klenk H.P."/>
            <person name="Detter J.C."/>
        </authorList>
    </citation>
    <scope>NUCLEOTIDE SEQUENCE [LARGE SCALE GENOMIC DNA]</scope>
    <source>
        <strain evidence="2">ATCC 13125 / DSM 2366 / CIP 104194 / JCM 7457 / NBRC 12017 / NCIMB 9290 / NRRL B-14731 / HIM 762-3</strain>
    </source>
</reference>
<dbReference type="SUPFAM" id="SSF48452">
    <property type="entry name" value="TPR-like"/>
    <property type="match status" value="1"/>
</dbReference>
<dbReference type="KEGG" id="phe:Phep_2344"/>
<keyword evidence="2" id="KW-1185">Reference proteome</keyword>
<evidence type="ECO:0008006" key="3">
    <source>
        <dbReference type="Google" id="ProtNLM"/>
    </source>
</evidence>
<evidence type="ECO:0000313" key="1">
    <source>
        <dbReference type="EMBL" id="ACU04548.1"/>
    </source>
</evidence>
<name>C6XYR6_PEDHD</name>
<organism evidence="1 2">
    <name type="scientific">Pedobacter heparinus (strain ATCC 13125 / DSM 2366 / CIP 104194 / JCM 7457 / NBRC 12017 / NCIMB 9290 / NRRL B-14731 / HIM 762-3)</name>
    <dbReference type="NCBI Taxonomy" id="485917"/>
    <lineage>
        <taxon>Bacteria</taxon>
        <taxon>Pseudomonadati</taxon>
        <taxon>Bacteroidota</taxon>
        <taxon>Sphingobacteriia</taxon>
        <taxon>Sphingobacteriales</taxon>
        <taxon>Sphingobacteriaceae</taxon>
        <taxon>Pedobacter</taxon>
    </lineage>
</organism>
<dbReference type="InterPro" id="IPR041662">
    <property type="entry name" value="SusD-like_2"/>
</dbReference>
<dbReference type="STRING" id="485917.Phep_2344"/>
<dbReference type="AlphaFoldDB" id="C6XYR6"/>
<dbReference type="eggNOG" id="COG0521">
    <property type="taxonomic scope" value="Bacteria"/>
</dbReference>
<dbReference type="Gene3D" id="1.25.40.390">
    <property type="match status" value="1"/>
</dbReference>
<protein>
    <recommendedName>
        <fullName evidence="3">SusD/RagB family nutrient-binding outer membrane lipoprotein</fullName>
    </recommendedName>
</protein>
<dbReference type="RefSeq" id="WP_015808160.1">
    <property type="nucleotide sequence ID" value="NC_013061.1"/>
</dbReference>
<evidence type="ECO:0000313" key="2">
    <source>
        <dbReference type="Proteomes" id="UP000000852"/>
    </source>
</evidence>
<dbReference type="InterPro" id="IPR011990">
    <property type="entry name" value="TPR-like_helical_dom_sf"/>
</dbReference>
<dbReference type="OrthoDB" id="9766256at2"/>
<dbReference type="HOGENOM" id="CLU_025928_3_0_10"/>